<evidence type="ECO:0000256" key="1">
    <source>
        <dbReference type="SAM" id="MobiDB-lite"/>
    </source>
</evidence>
<reference evidence="3" key="1">
    <citation type="submission" date="2018-06" db="EMBL/GenBank/DDBJ databases">
        <authorList>
            <person name="Guldener U."/>
        </authorList>
    </citation>
    <scope>NUCLEOTIDE SEQUENCE [LARGE SCALE GENOMIC DNA]</scope>
    <source>
        <strain evidence="3">UTAD17</strain>
    </source>
</reference>
<feature type="compositionally biased region" description="Polar residues" evidence="1">
    <location>
        <begin position="23"/>
        <end position="44"/>
    </location>
</feature>
<feature type="compositionally biased region" description="Gly residues" evidence="1">
    <location>
        <begin position="202"/>
        <end position="212"/>
    </location>
</feature>
<feature type="compositionally biased region" description="Polar residues" evidence="1">
    <location>
        <begin position="180"/>
        <end position="196"/>
    </location>
</feature>
<dbReference type="EMBL" id="UFAJ01000519">
    <property type="protein sequence ID" value="SSD60969.1"/>
    <property type="molecule type" value="Genomic_DNA"/>
</dbReference>
<organism evidence="2 3">
    <name type="scientific">Saccharomycodes ludwigii</name>
    <dbReference type="NCBI Taxonomy" id="36035"/>
    <lineage>
        <taxon>Eukaryota</taxon>
        <taxon>Fungi</taxon>
        <taxon>Dikarya</taxon>
        <taxon>Ascomycota</taxon>
        <taxon>Saccharomycotina</taxon>
        <taxon>Saccharomycetes</taxon>
        <taxon>Saccharomycodales</taxon>
        <taxon>Saccharomycodaceae</taxon>
        <taxon>Saccharomycodes</taxon>
    </lineage>
</organism>
<dbReference type="VEuPathDB" id="FungiDB:SCODWIG_02730"/>
<feature type="compositionally biased region" description="Low complexity" evidence="1">
    <location>
        <begin position="480"/>
        <end position="491"/>
    </location>
</feature>
<dbReference type="AlphaFoldDB" id="A0A376B8S4"/>
<accession>A0A376B8S4</accession>
<dbReference type="Proteomes" id="UP000262825">
    <property type="component" value="Unassembled WGS sequence"/>
</dbReference>
<keyword evidence="3" id="KW-1185">Reference proteome</keyword>
<sequence>MINIPKINNNNINHIKIKSRNTNIYSGSSTSNSNKNRSLSTLDQQHTKSEDLTTEATFNNNGRRRRSSSLNILSKDLIKLRKNSSFISTTRKVDHLKKSSPYFCKDVGKSTKLNGYYDDEQYESEESEDYDDEYFDDHYFYNNSYDNGTVCPSIYSSYGDENEEDDHNLSLEFGNVSKIRSGTNIDNSNTSLSNKTPKIGGKRGGGGGGGGRRSGRRRRRRSTSDSMDTACTSCIQSLTPSLSSILLSQKQNYRYKQKNGNNDSDVAITSFSGMTDITTSKSLNGPKRAVSTCTSDCSTNSLRRVKSQISIVQDINAHPLLALPLPTCSKRVLPSAEKIAINDPLLAQESQKHDSLDCNTDGSNNFNSAGSHCNVPDLKVYNMEDLDLHTEIDANDIIQFYDPIITIRSPVKNGKNSNKHGVTIGTAAISTAAPIHVSTSGKRYIELKLTDTANSDTKIGRVMDALEENNDNEVRVAPLSLSSNNGNSANNTKQKHCDQPQQRHQSLSPHFMKLYAIEQYCKSNNIIPDLTVDETLLSQLSTDEIKQLDIPLPAETKTTENDEQYTGLIKLSLITRKKLWCDMIKNNRQDMFGGSNLPWNKEFVYLDNGDISNTNIGDKNSTTMVRLKSNILPWHQPVYTAPTNPTGVNSNAHCNDTQCINFCISPTAAGVDNNKNNSGNSVCTCMIKPCGRLSKGKIQYVVKGWCDKRFVS</sequence>
<protein>
    <submittedName>
        <fullName evidence="2">Uncharacterized protein</fullName>
    </submittedName>
</protein>
<evidence type="ECO:0000313" key="2">
    <source>
        <dbReference type="EMBL" id="SSD60969.1"/>
    </source>
</evidence>
<proteinExistence type="predicted"/>
<feature type="region of interest" description="Disordered" evidence="1">
    <location>
        <begin position="480"/>
        <end position="500"/>
    </location>
</feature>
<feature type="region of interest" description="Disordered" evidence="1">
    <location>
        <begin position="180"/>
        <end position="228"/>
    </location>
</feature>
<feature type="region of interest" description="Disordered" evidence="1">
    <location>
        <begin position="23"/>
        <end position="51"/>
    </location>
</feature>
<name>A0A376B8S4_9ASCO</name>
<gene>
    <name evidence="2" type="ORF">SCODWIG_02730</name>
</gene>
<evidence type="ECO:0000313" key="3">
    <source>
        <dbReference type="Proteomes" id="UP000262825"/>
    </source>
</evidence>